<sequence>MSAVDSELAIERTLDAPRDAVWRAMTDHIAEWWCPRPWTTEVIALDWRSGGRFNLAMHGPDGEVHGGDGMLLEVAPGERIVFTNALGKDWQPQAAQPMAIVGMFTLADAPGGRTLYRASARHWNEADARKHDEMGFAQGWGICADQLEQVARRLKETADA</sequence>
<comment type="similarity">
    <text evidence="1">Belongs to the AHA1 family.</text>
</comment>
<dbReference type="AlphaFoldDB" id="A0AA42CU26"/>
<evidence type="ECO:0000313" key="3">
    <source>
        <dbReference type="EMBL" id="MCW6534981.1"/>
    </source>
</evidence>
<evidence type="ECO:0000313" key="4">
    <source>
        <dbReference type="Proteomes" id="UP001165565"/>
    </source>
</evidence>
<keyword evidence="4" id="KW-1185">Reference proteome</keyword>
<dbReference type="Proteomes" id="UP001165565">
    <property type="component" value="Unassembled WGS sequence"/>
</dbReference>
<protein>
    <submittedName>
        <fullName evidence="3">SRPBCC family protein</fullName>
    </submittedName>
</protein>
<evidence type="ECO:0000259" key="2">
    <source>
        <dbReference type="Pfam" id="PF08327"/>
    </source>
</evidence>
<evidence type="ECO:0000256" key="1">
    <source>
        <dbReference type="ARBA" id="ARBA00006817"/>
    </source>
</evidence>
<accession>A0AA42CU26</accession>
<dbReference type="CDD" id="cd08896">
    <property type="entry name" value="SRPBCC_CalC_Aha1-like_3"/>
    <property type="match status" value="1"/>
</dbReference>
<proteinExistence type="inferred from homology"/>
<reference evidence="3" key="1">
    <citation type="submission" date="2022-06" db="EMBL/GenBank/DDBJ databases">
        <title>Sphingomonas sp. nov. isolated from rhizosphere soil of tomato.</title>
        <authorList>
            <person name="Dong H."/>
            <person name="Gao R."/>
        </authorList>
    </citation>
    <scope>NUCLEOTIDE SEQUENCE</scope>
    <source>
        <strain evidence="3">MMSM24</strain>
    </source>
</reference>
<comment type="caution">
    <text evidence="3">The sequence shown here is derived from an EMBL/GenBank/DDBJ whole genome shotgun (WGS) entry which is preliminary data.</text>
</comment>
<dbReference type="SUPFAM" id="SSF55961">
    <property type="entry name" value="Bet v1-like"/>
    <property type="match status" value="1"/>
</dbReference>
<gene>
    <name evidence="3" type="ORF">NEE01_09305</name>
</gene>
<dbReference type="RefSeq" id="WP_265268750.1">
    <property type="nucleotide sequence ID" value="NZ_JANFAV010000005.1"/>
</dbReference>
<dbReference type="Gene3D" id="3.30.530.20">
    <property type="match status" value="1"/>
</dbReference>
<feature type="domain" description="Activator of Hsp90 ATPase homologue 1/2-like C-terminal" evidence="2">
    <location>
        <begin position="15"/>
        <end position="150"/>
    </location>
</feature>
<name>A0AA42CU26_9SPHN</name>
<dbReference type="EMBL" id="JANFAV010000005">
    <property type="protein sequence ID" value="MCW6534981.1"/>
    <property type="molecule type" value="Genomic_DNA"/>
</dbReference>
<dbReference type="InterPro" id="IPR023393">
    <property type="entry name" value="START-like_dom_sf"/>
</dbReference>
<dbReference type="InterPro" id="IPR013538">
    <property type="entry name" value="ASHA1/2-like_C"/>
</dbReference>
<dbReference type="Pfam" id="PF08327">
    <property type="entry name" value="AHSA1"/>
    <property type="match status" value="1"/>
</dbReference>
<organism evidence="3 4">
    <name type="scientific">Sphingomonas lycopersici</name>
    <dbReference type="NCBI Taxonomy" id="2951807"/>
    <lineage>
        <taxon>Bacteria</taxon>
        <taxon>Pseudomonadati</taxon>
        <taxon>Pseudomonadota</taxon>
        <taxon>Alphaproteobacteria</taxon>
        <taxon>Sphingomonadales</taxon>
        <taxon>Sphingomonadaceae</taxon>
        <taxon>Sphingomonas</taxon>
    </lineage>
</organism>